<dbReference type="Proteomes" id="UP000322553">
    <property type="component" value="Chromosome"/>
</dbReference>
<protein>
    <submittedName>
        <fullName evidence="1">Phosphonate C-P lyase system protein PhnG</fullName>
    </submittedName>
</protein>
<dbReference type="EMBL" id="CP043420">
    <property type="protein sequence ID" value="QEL12343.1"/>
    <property type="molecule type" value="Genomic_DNA"/>
</dbReference>
<dbReference type="InterPro" id="IPR009609">
    <property type="entry name" value="Phosphonate_metab_PhnG"/>
</dbReference>
<dbReference type="KEGG" id="kuy:FY550_15160"/>
<evidence type="ECO:0000313" key="1">
    <source>
        <dbReference type="EMBL" id="QEL12343.1"/>
    </source>
</evidence>
<accession>A0A1S1NSR0</accession>
<dbReference type="RefSeq" id="WP_070979616.1">
    <property type="nucleotide sequence ID" value="NZ_CP043420.1"/>
</dbReference>
<evidence type="ECO:0000313" key="2">
    <source>
        <dbReference type="Proteomes" id="UP000322553"/>
    </source>
</evidence>
<organism evidence="1 2">
    <name type="scientific">Kushneria phosphatilytica</name>
    <dbReference type="NCBI Taxonomy" id="657387"/>
    <lineage>
        <taxon>Bacteria</taxon>
        <taxon>Pseudomonadati</taxon>
        <taxon>Pseudomonadota</taxon>
        <taxon>Gammaproteobacteria</taxon>
        <taxon>Oceanospirillales</taxon>
        <taxon>Halomonadaceae</taxon>
        <taxon>Kushneria</taxon>
    </lineage>
</organism>
<dbReference type="GO" id="GO:0016829">
    <property type="term" value="F:lyase activity"/>
    <property type="evidence" value="ECO:0007669"/>
    <property type="project" value="UniProtKB-KW"/>
</dbReference>
<dbReference type="Pfam" id="PF06754">
    <property type="entry name" value="PhnG"/>
    <property type="match status" value="1"/>
</dbReference>
<dbReference type="STRING" id="657387.BH688_11335"/>
<sequence>MTAACDLDNHPAQPPGRAARHRLLALSDYALLAEQWRALAIDRPWRCIRGPDIGMAMVRGRIGATGRVFNLGEMTLCRASVALDDGTTGHGWVRGRDRHHAELIALIDACARHERHRMLIDDTLLPALAAALDKRRRTETAETAATQVDFFTMVRGE</sequence>
<proteinExistence type="predicted"/>
<reference evidence="1 2" key="1">
    <citation type="submission" date="2019-08" db="EMBL/GenBank/DDBJ databases">
        <title>Complete genome sequence of Kushneria sp. YCWA18, a halophilic phosphate-solubilizing bacterium isolated from Daqiao saltern in China.</title>
        <authorList>
            <person name="Du G.-X."/>
            <person name="Qu L.-Y."/>
        </authorList>
    </citation>
    <scope>NUCLEOTIDE SEQUENCE [LARGE SCALE GENOMIC DNA]</scope>
    <source>
        <strain evidence="1 2">YCWA18</strain>
    </source>
</reference>
<dbReference type="OrthoDB" id="530475at2"/>
<dbReference type="NCBIfam" id="TIGR03293">
    <property type="entry name" value="PhnG_redo"/>
    <property type="match status" value="1"/>
</dbReference>
<keyword evidence="1" id="KW-0456">Lyase</keyword>
<name>A0A1S1NSR0_9GAMM</name>
<keyword evidence="2" id="KW-1185">Reference proteome</keyword>
<dbReference type="GO" id="GO:0015716">
    <property type="term" value="P:organic phosphonate transport"/>
    <property type="evidence" value="ECO:0007669"/>
    <property type="project" value="InterPro"/>
</dbReference>
<dbReference type="GO" id="GO:0019634">
    <property type="term" value="P:organic phosphonate metabolic process"/>
    <property type="evidence" value="ECO:0007669"/>
    <property type="project" value="InterPro"/>
</dbReference>
<gene>
    <name evidence="1" type="primary">phnG</name>
    <name evidence="1" type="ORF">FY550_15160</name>
</gene>
<dbReference type="AlphaFoldDB" id="A0A1S1NSR0"/>